<evidence type="ECO:0000256" key="1">
    <source>
        <dbReference type="SAM" id="MobiDB-lite"/>
    </source>
</evidence>
<organism evidence="2 3">
    <name type="scientific">Hyaloscypha variabilis (strain UAMH 11265 / GT02V1 / F)</name>
    <name type="common">Meliniomyces variabilis</name>
    <dbReference type="NCBI Taxonomy" id="1149755"/>
    <lineage>
        <taxon>Eukaryota</taxon>
        <taxon>Fungi</taxon>
        <taxon>Dikarya</taxon>
        <taxon>Ascomycota</taxon>
        <taxon>Pezizomycotina</taxon>
        <taxon>Leotiomycetes</taxon>
        <taxon>Helotiales</taxon>
        <taxon>Hyaloscyphaceae</taxon>
        <taxon>Hyaloscypha</taxon>
        <taxon>Hyaloscypha variabilis</taxon>
    </lineage>
</organism>
<evidence type="ECO:0000313" key="2">
    <source>
        <dbReference type="EMBL" id="PMD41549.1"/>
    </source>
</evidence>
<protein>
    <submittedName>
        <fullName evidence="2">Uncharacterized protein</fullName>
    </submittedName>
</protein>
<dbReference type="OrthoDB" id="3540711at2759"/>
<proteinExistence type="predicted"/>
<evidence type="ECO:0000313" key="3">
    <source>
        <dbReference type="Proteomes" id="UP000235786"/>
    </source>
</evidence>
<dbReference type="EMBL" id="KZ613944">
    <property type="protein sequence ID" value="PMD41549.1"/>
    <property type="molecule type" value="Genomic_DNA"/>
</dbReference>
<feature type="compositionally biased region" description="Acidic residues" evidence="1">
    <location>
        <begin position="595"/>
        <end position="606"/>
    </location>
</feature>
<sequence length="751" mass="86254">MYEDPAMGVTSLTPRAEYQTATTNDNTQTIKVVTKLAKQMTDLTRGVEGANAVRGKHPCNGKDSGRAKKHSKKAAVHNTNKTTTDEAKDNDSIVKQKQEEAWKLILPNHSQRQTLADHYIDLRRPSLSERQGWGALSPEAKNTSDTYHQFLQRRALNKVKKTVTHWREIICPNPCCKDRFCKEHCCADKKNKKLANEDWEAKWEHLDTSLHSFGPDTTQWTCGINWAHKDNVDQAMEEIGQEAGLRADEKAMAATWNESLDWVKEQINEKLEAAGSSFEEIQWAEDNFRRAEKEEMARRKEQESLEVKQGSAIIDSEDEDSDEDEFPHIYSSIPTPSQTPIEVPNAVYHNLDRSKALQSIKESITSPLTPIAESEEPTSPISDFFDQDIEFLLPGQPFAITDAALIEGKDDLKLIKALINDLGERLIHYQNHTDQHLHYAIRTADPMQERLSGTHHCFWKKHPMTDGVNNLLTPSDRPVPDLRVTDPEGNAYFLEEVVPIMADDFAERVADRDFWQKEIWDWLQENHEEDLDALIDHLNQWEEEFRPKDKTMVMQERPAQLRHANQVQDEVDFEYDNQTTDEIEFEDPNKYETPASDDNDDFNSDASDETVVHIENYEATDLETARKLVSSNDALLKSLLIETKLEFRSYVLTQEAAKSAREAEVTKAELGAAIAYKFNQTLLSLKKKFWFEGLISKDWKRYEGRKGEGKGYSVEMKGTLVETWKTFVREEERRRAVIKARVMAAASRCYM</sequence>
<feature type="region of interest" description="Disordered" evidence="1">
    <location>
        <begin position="47"/>
        <end position="91"/>
    </location>
</feature>
<keyword evidence="3" id="KW-1185">Reference proteome</keyword>
<feature type="region of interest" description="Disordered" evidence="1">
    <location>
        <begin position="582"/>
        <end position="606"/>
    </location>
</feature>
<name>A0A2J6RSQ2_HYAVF</name>
<dbReference type="AlphaFoldDB" id="A0A2J6RSQ2"/>
<accession>A0A2J6RSQ2</accession>
<reference evidence="2 3" key="1">
    <citation type="submission" date="2016-04" db="EMBL/GenBank/DDBJ databases">
        <title>A degradative enzymes factory behind the ericoid mycorrhizal symbiosis.</title>
        <authorList>
            <consortium name="DOE Joint Genome Institute"/>
            <person name="Martino E."/>
            <person name="Morin E."/>
            <person name="Grelet G."/>
            <person name="Kuo A."/>
            <person name="Kohler A."/>
            <person name="Daghino S."/>
            <person name="Barry K."/>
            <person name="Choi C."/>
            <person name="Cichocki N."/>
            <person name="Clum A."/>
            <person name="Copeland A."/>
            <person name="Hainaut M."/>
            <person name="Haridas S."/>
            <person name="Labutti K."/>
            <person name="Lindquist E."/>
            <person name="Lipzen A."/>
            <person name="Khouja H.-R."/>
            <person name="Murat C."/>
            <person name="Ohm R."/>
            <person name="Olson A."/>
            <person name="Spatafora J."/>
            <person name="Veneault-Fourrey C."/>
            <person name="Henrissat B."/>
            <person name="Grigoriev I."/>
            <person name="Martin F."/>
            <person name="Perotto S."/>
        </authorList>
    </citation>
    <scope>NUCLEOTIDE SEQUENCE [LARGE SCALE GENOMIC DNA]</scope>
    <source>
        <strain evidence="2 3">F</strain>
    </source>
</reference>
<dbReference type="Proteomes" id="UP000235786">
    <property type="component" value="Unassembled WGS sequence"/>
</dbReference>
<gene>
    <name evidence="2" type="ORF">L207DRAFT_581975</name>
</gene>